<dbReference type="Proteomes" id="UP000007015">
    <property type="component" value="Chromosome 1"/>
</dbReference>
<dbReference type="AlphaFoldDB" id="A2WW74"/>
<feature type="region of interest" description="Disordered" evidence="1">
    <location>
        <begin position="1"/>
        <end position="20"/>
    </location>
</feature>
<dbReference type="Gramene" id="BGIOSGA004662-TA">
    <property type="protein sequence ID" value="BGIOSGA004662-PA"/>
    <property type="gene ID" value="BGIOSGA004662"/>
</dbReference>
<evidence type="ECO:0000313" key="3">
    <source>
        <dbReference type="Proteomes" id="UP000007015"/>
    </source>
</evidence>
<organism evidence="2 3">
    <name type="scientific">Oryza sativa subsp. indica</name>
    <name type="common">Rice</name>
    <dbReference type="NCBI Taxonomy" id="39946"/>
    <lineage>
        <taxon>Eukaryota</taxon>
        <taxon>Viridiplantae</taxon>
        <taxon>Streptophyta</taxon>
        <taxon>Embryophyta</taxon>
        <taxon>Tracheophyta</taxon>
        <taxon>Spermatophyta</taxon>
        <taxon>Magnoliopsida</taxon>
        <taxon>Liliopsida</taxon>
        <taxon>Poales</taxon>
        <taxon>Poaceae</taxon>
        <taxon>BOP clade</taxon>
        <taxon>Oryzoideae</taxon>
        <taxon>Oryzeae</taxon>
        <taxon>Oryzinae</taxon>
        <taxon>Oryza</taxon>
        <taxon>Oryza sativa</taxon>
    </lineage>
</organism>
<evidence type="ECO:0000313" key="2">
    <source>
        <dbReference type="EMBL" id="EAY76220.1"/>
    </source>
</evidence>
<reference evidence="2 3" key="1">
    <citation type="journal article" date="2005" name="PLoS Biol.">
        <title>The genomes of Oryza sativa: a history of duplications.</title>
        <authorList>
            <person name="Yu J."/>
            <person name="Wang J."/>
            <person name="Lin W."/>
            <person name="Li S."/>
            <person name="Li H."/>
            <person name="Zhou J."/>
            <person name="Ni P."/>
            <person name="Dong W."/>
            <person name="Hu S."/>
            <person name="Zeng C."/>
            <person name="Zhang J."/>
            <person name="Zhang Y."/>
            <person name="Li R."/>
            <person name="Xu Z."/>
            <person name="Li S."/>
            <person name="Li X."/>
            <person name="Zheng H."/>
            <person name="Cong L."/>
            <person name="Lin L."/>
            <person name="Yin J."/>
            <person name="Geng J."/>
            <person name="Li G."/>
            <person name="Shi J."/>
            <person name="Liu J."/>
            <person name="Lv H."/>
            <person name="Li J."/>
            <person name="Wang J."/>
            <person name="Deng Y."/>
            <person name="Ran L."/>
            <person name="Shi X."/>
            <person name="Wang X."/>
            <person name="Wu Q."/>
            <person name="Li C."/>
            <person name="Ren X."/>
            <person name="Wang J."/>
            <person name="Wang X."/>
            <person name="Li D."/>
            <person name="Liu D."/>
            <person name="Zhang X."/>
            <person name="Ji Z."/>
            <person name="Zhao W."/>
            <person name="Sun Y."/>
            <person name="Zhang Z."/>
            <person name="Bao J."/>
            <person name="Han Y."/>
            <person name="Dong L."/>
            <person name="Ji J."/>
            <person name="Chen P."/>
            <person name="Wu S."/>
            <person name="Liu J."/>
            <person name="Xiao Y."/>
            <person name="Bu D."/>
            <person name="Tan J."/>
            <person name="Yang L."/>
            <person name="Ye C."/>
            <person name="Zhang J."/>
            <person name="Xu J."/>
            <person name="Zhou Y."/>
            <person name="Yu Y."/>
            <person name="Zhang B."/>
            <person name="Zhuang S."/>
            <person name="Wei H."/>
            <person name="Liu B."/>
            <person name="Lei M."/>
            <person name="Yu H."/>
            <person name="Li Y."/>
            <person name="Xu H."/>
            <person name="Wei S."/>
            <person name="He X."/>
            <person name="Fang L."/>
            <person name="Zhang Z."/>
            <person name="Zhang Y."/>
            <person name="Huang X."/>
            <person name="Su Z."/>
            <person name="Tong W."/>
            <person name="Li J."/>
            <person name="Tong Z."/>
            <person name="Li S."/>
            <person name="Ye J."/>
            <person name="Wang L."/>
            <person name="Fang L."/>
            <person name="Lei T."/>
            <person name="Chen C."/>
            <person name="Chen H."/>
            <person name="Xu Z."/>
            <person name="Li H."/>
            <person name="Huang H."/>
            <person name="Zhang F."/>
            <person name="Xu H."/>
            <person name="Li N."/>
            <person name="Zhao C."/>
            <person name="Li S."/>
            <person name="Dong L."/>
            <person name="Huang Y."/>
            <person name="Li L."/>
            <person name="Xi Y."/>
            <person name="Qi Q."/>
            <person name="Li W."/>
            <person name="Zhang B."/>
            <person name="Hu W."/>
            <person name="Zhang Y."/>
            <person name="Tian X."/>
            <person name="Jiao Y."/>
            <person name="Liang X."/>
            <person name="Jin J."/>
            <person name="Gao L."/>
            <person name="Zheng W."/>
            <person name="Hao B."/>
            <person name="Liu S."/>
            <person name="Wang W."/>
            <person name="Yuan L."/>
            <person name="Cao M."/>
            <person name="McDermott J."/>
            <person name="Samudrala R."/>
            <person name="Wang J."/>
            <person name="Wong G.K."/>
            <person name="Yang H."/>
        </authorList>
    </citation>
    <scope>NUCLEOTIDE SEQUENCE [LARGE SCALE GENOMIC DNA]</scope>
    <source>
        <strain evidence="3">cv. 93-11</strain>
    </source>
</reference>
<name>A2WW74_ORYSI</name>
<dbReference type="HOGENOM" id="CLU_1491382_0_0_1"/>
<evidence type="ECO:0000256" key="1">
    <source>
        <dbReference type="SAM" id="MobiDB-lite"/>
    </source>
</evidence>
<gene>
    <name evidence="2" type="ORF">OsI_04156</name>
</gene>
<accession>A2WW74</accession>
<protein>
    <submittedName>
        <fullName evidence="2">Uncharacterized protein</fullName>
    </submittedName>
</protein>
<sequence>MPETRADADDVELPVADPATAPPPHVVVRIPDVDGKSDGCRRLTAVEKPPSLCDIILLGCIKALISIWYIGAVIASLYFFVQAIADSTWLDILLSIGMFCCRRGGGYERIEEDKDDEYEAAMFEEEDMGPEALEARGDRLVASARRRRRRSALSIDCDKHLYVADNFREPALSYVLAKKCP</sequence>
<dbReference type="EMBL" id="CM000126">
    <property type="protein sequence ID" value="EAY76220.1"/>
    <property type="molecule type" value="Genomic_DNA"/>
</dbReference>
<keyword evidence="3" id="KW-1185">Reference proteome</keyword>
<proteinExistence type="predicted"/>